<dbReference type="Proteomes" id="UP000276133">
    <property type="component" value="Unassembled WGS sequence"/>
</dbReference>
<sequence>MVKKNFNLIYLLTGYLIDVLKYDLGCNKVLNDHESDLIVLNFRSKVSELEEYFCRVRFLYNNKNT</sequence>
<evidence type="ECO:0000313" key="2">
    <source>
        <dbReference type="Proteomes" id="UP000276133"/>
    </source>
</evidence>
<comment type="caution">
    <text evidence="1">The sequence shown here is derived from an EMBL/GenBank/DDBJ whole genome shotgun (WGS) entry which is preliminary data.</text>
</comment>
<name>A0A3M7T557_BRAPC</name>
<gene>
    <name evidence="1" type="ORF">BpHYR1_021247</name>
</gene>
<protein>
    <submittedName>
        <fullName evidence="1">Uncharacterized protein</fullName>
    </submittedName>
</protein>
<accession>A0A3M7T557</accession>
<organism evidence="1 2">
    <name type="scientific">Brachionus plicatilis</name>
    <name type="common">Marine rotifer</name>
    <name type="synonym">Brachionus muelleri</name>
    <dbReference type="NCBI Taxonomy" id="10195"/>
    <lineage>
        <taxon>Eukaryota</taxon>
        <taxon>Metazoa</taxon>
        <taxon>Spiralia</taxon>
        <taxon>Gnathifera</taxon>
        <taxon>Rotifera</taxon>
        <taxon>Eurotatoria</taxon>
        <taxon>Monogononta</taxon>
        <taxon>Pseudotrocha</taxon>
        <taxon>Ploima</taxon>
        <taxon>Brachionidae</taxon>
        <taxon>Brachionus</taxon>
    </lineage>
</organism>
<keyword evidence="2" id="KW-1185">Reference proteome</keyword>
<dbReference type="EMBL" id="REGN01000263">
    <property type="protein sequence ID" value="RNA43184.1"/>
    <property type="molecule type" value="Genomic_DNA"/>
</dbReference>
<evidence type="ECO:0000313" key="1">
    <source>
        <dbReference type="EMBL" id="RNA43184.1"/>
    </source>
</evidence>
<proteinExistence type="predicted"/>
<reference evidence="1 2" key="1">
    <citation type="journal article" date="2018" name="Sci. Rep.">
        <title>Genomic signatures of local adaptation to the degree of environmental predictability in rotifers.</title>
        <authorList>
            <person name="Franch-Gras L."/>
            <person name="Hahn C."/>
            <person name="Garcia-Roger E.M."/>
            <person name="Carmona M.J."/>
            <person name="Serra M."/>
            <person name="Gomez A."/>
        </authorList>
    </citation>
    <scope>NUCLEOTIDE SEQUENCE [LARGE SCALE GENOMIC DNA]</scope>
    <source>
        <strain evidence="1">HYR1</strain>
    </source>
</reference>
<dbReference type="AlphaFoldDB" id="A0A3M7T557"/>